<evidence type="ECO:0000256" key="1">
    <source>
        <dbReference type="ARBA" id="ARBA00022603"/>
    </source>
</evidence>
<dbReference type="GO" id="GO:0032259">
    <property type="term" value="P:methylation"/>
    <property type="evidence" value="ECO:0007669"/>
    <property type="project" value="UniProtKB-KW"/>
</dbReference>
<organism evidence="3 4">
    <name type="scientific">Streptomyces filamentosus</name>
    <name type="common">Streptomyces roseosporus</name>
    <dbReference type="NCBI Taxonomy" id="67294"/>
    <lineage>
        <taxon>Bacteria</taxon>
        <taxon>Bacillati</taxon>
        <taxon>Actinomycetota</taxon>
        <taxon>Actinomycetes</taxon>
        <taxon>Kitasatosporales</taxon>
        <taxon>Streptomycetaceae</taxon>
        <taxon>Streptomyces</taxon>
    </lineage>
</organism>
<evidence type="ECO:0000313" key="3">
    <source>
        <dbReference type="EMBL" id="GHG05647.1"/>
    </source>
</evidence>
<dbReference type="Pfam" id="PF13489">
    <property type="entry name" value="Methyltransf_23"/>
    <property type="match status" value="1"/>
</dbReference>
<dbReference type="SUPFAM" id="SSF53335">
    <property type="entry name" value="S-adenosyl-L-methionine-dependent methyltransferases"/>
    <property type="match status" value="1"/>
</dbReference>
<name>A0A919BQF2_STRFL</name>
<dbReference type="AlphaFoldDB" id="A0A919BQF2"/>
<proteinExistence type="predicted"/>
<sequence>MKAPAPGRPQDLWERMRSLTDTGYIPISDEEVRLFQSHSGAAPGQTAVDIGTGTGEWACEIARLGLAVAGYDSDGAVIEWAREVHTEHTARLHFARHDFTAGAIPASLRPGSADIVSCRHSLHLMDVPRLMTDIRRWLRPDGVLHVTTSVSDVRAAGFPDAQVRALAQGWREHHQYTVDPHQQVIAVVLRGPGG</sequence>
<keyword evidence="1" id="KW-0489">Methyltransferase</keyword>
<dbReference type="GO" id="GO:0008168">
    <property type="term" value="F:methyltransferase activity"/>
    <property type="evidence" value="ECO:0007669"/>
    <property type="project" value="UniProtKB-KW"/>
</dbReference>
<accession>A0A919BQF2</accession>
<comment type="caution">
    <text evidence="3">The sequence shown here is derived from an EMBL/GenBank/DDBJ whole genome shotgun (WGS) entry which is preliminary data.</text>
</comment>
<dbReference type="PANTHER" id="PTHR44942:SF4">
    <property type="entry name" value="METHYLTRANSFERASE TYPE 11 DOMAIN-CONTAINING PROTEIN"/>
    <property type="match status" value="1"/>
</dbReference>
<dbReference type="InterPro" id="IPR051052">
    <property type="entry name" value="Diverse_substrate_MTase"/>
</dbReference>
<protein>
    <recommendedName>
        <fullName evidence="5">Methyltransferase domain-containing protein</fullName>
    </recommendedName>
</protein>
<gene>
    <name evidence="3" type="ORF">GCM10017667_40650</name>
</gene>
<reference evidence="3" key="2">
    <citation type="submission" date="2020-09" db="EMBL/GenBank/DDBJ databases">
        <authorList>
            <person name="Sun Q."/>
            <person name="Ohkuma M."/>
        </authorList>
    </citation>
    <scope>NUCLEOTIDE SEQUENCE</scope>
    <source>
        <strain evidence="3">JCM 4122</strain>
    </source>
</reference>
<keyword evidence="4" id="KW-1185">Reference proteome</keyword>
<dbReference type="EMBL" id="BNBE01000002">
    <property type="protein sequence ID" value="GHG05647.1"/>
    <property type="molecule type" value="Genomic_DNA"/>
</dbReference>
<dbReference type="PANTHER" id="PTHR44942">
    <property type="entry name" value="METHYLTRANSF_11 DOMAIN-CONTAINING PROTEIN"/>
    <property type="match status" value="1"/>
</dbReference>
<dbReference type="CDD" id="cd02440">
    <property type="entry name" value="AdoMet_MTases"/>
    <property type="match status" value="1"/>
</dbReference>
<keyword evidence="2" id="KW-0808">Transferase</keyword>
<reference evidence="3" key="1">
    <citation type="journal article" date="2014" name="Int. J. Syst. Evol. Microbiol.">
        <title>Complete genome sequence of Corynebacterium casei LMG S-19264T (=DSM 44701T), isolated from a smear-ripened cheese.</title>
        <authorList>
            <consortium name="US DOE Joint Genome Institute (JGI-PGF)"/>
            <person name="Walter F."/>
            <person name="Albersmeier A."/>
            <person name="Kalinowski J."/>
            <person name="Ruckert C."/>
        </authorList>
    </citation>
    <scope>NUCLEOTIDE SEQUENCE</scope>
    <source>
        <strain evidence="3">JCM 4122</strain>
    </source>
</reference>
<dbReference type="Proteomes" id="UP000632849">
    <property type="component" value="Unassembled WGS sequence"/>
</dbReference>
<dbReference type="RefSeq" id="WP_190042487.1">
    <property type="nucleotide sequence ID" value="NZ_BNBE01000002.1"/>
</dbReference>
<evidence type="ECO:0008006" key="5">
    <source>
        <dbReference type="Google" id="ProtNLM"/>
    </source>
</evidence>
<evidence type="ECO:0000313" key="4">
    <source>
        <dbReference type="Proteomes" id="UP000632849"/>
    </source>
</evidence>
<dbReference type="Gene3D" id="3.40.50.150">
    <property type="entry name" value="Vaccinia Virus protein VP39"/>
    <property type="match status" value="1"/>
</dbReference>
<dbReference type="InterPro" id="IPR029063">
    <property type="entry name" value="SAM-dependent_MTases_sf"/>
</dbReference>
<evidence type="ECO:0000256" key="2">
    <source>
        <dbReference type="ARBA" id="ARBA00022679"/>
    </source>
</evidence>